<feature type="transmembrane region" description="Helical" evidence="1">
    <location>
        <begin position="41"/>
        <end position="60"/>
    </location>
</feature>
<evidence type="ECO:0000313" key="3">
    <source>
        <dbReference type="Proteomes" id="UP000324133"/>
    </source>
</evidence>
<feature type="transmembrane region" description="Helical" evidence="1">
    <location>
        <begin position="6"/>
        <end position="29"/>
    </location>
</feature>
<dbReference type="EMBL" id="VKKY01000002">
    <property type="protein sequence ID" value="KAA3437704.1"/>
    <property type="molecule type" value="Genomic_DNA"/>
</dbReference>
<keyword evidence="1" id="KW-0812">Transmembrane</keyword>
<dbReference type="Proteomes" id="UP000324133">
    <property type="component" value="Unassembled WGS sequence"/>
</dbReference>
<accession>A0A5B6TE98</accession>
<reference evidence="2 3" key="1">
    <citation type="submission" date="2019-07" db="EMBL/GenBank/DDBJ databases">
        <title>Rufibacter sp. nov., isolated from lake sediment.</title>
        <authorList>
            <person name="Qu J.-H."/>
        </authorList>
    </citation>
    <scope>NUCLEOTIDE SEQUENCE [LARGE SCALE GENOMIC DNA]</scope>
    <source>
        <strain evidence="2 3">NBS58-1</strain>
    </source>
</reference>
<proteinExistence type="predicted"/>
<name>A0A5B6TE98_9BACT</name>
<protein>
    <submittedName>
        <fullName evidence="2">Uncharacterized protein</fullName>
    </submittedName>
</protein>
<feature type="transmembrane region" description="Helical" evidence="1">
    <location>
        <begin position="72"/>
        <end position="93"/>
    </location>
</feature>
<keyword evidence="3" id="KW-1185">Reference proteome</keyword>
<dbReference type="AlphaFoldDB" id="A0A5B6TE98"/>
<organism evidence="2 3">
    <name type="scientific">Rufibacter hautae</name>
    <dbReference type="NCBI Taxonomy" id="2595005"/>
    <lineage>
        <taxon>Bacteria</taxon>
        <taxon>Pseudomonadati</taxon>
        <taxon>Bacteroidota</taxon>
        <taxon>Cytophagia</taxon>
        <taxon>Cytophagales</taxon>
        <taxon>Hymenobacteraceae</taxon>
        <taxon>Rufibacter</taxon>
    </lineage>
</organism>
<sequence>MEKLIILYCLLIVALLGVLLVLLLFMTVNKPEDALSRHEKVLFACGGMIGLIILHLNWLLLPWSRQQKGDAVAFGTIILLTILLLAPIFFLLLPKQKVQDL</sequence>
<evidence type="ECO:0000256" key="1">
    <source>
        <dbReference type="SAM" id="Phobius"/>
    </source>
</evidence>
<keyword evidence="1" id="KW-1133">Transmembrane helix</keyword>
<keyword evidence="1" id="KW-0472">Membrane</keyword>
<dbReference type="RefSeq" id="WP_149090767.1">
    <property type="nucleotide sequence ID" value="NZ_VKKY01000002.1"/>
</dbReference>
<evidence type="ECO:0000313" key="2">
    <source>
        <dbReference type="EMBL" id="KAA3437704.1"/>
    </source>
</evidence>
<gene>
    <name evidence="2" type="ORF">FOA19_10390</name>
</gene>
<comment type="caution">
    <text evidence="2">The sequence shown here is derived from an EMBL/GenBank/DDBJ whole genome shotgun (WGS) entry which is preliminary data.</text>
</comment>